<dbReference type="KEGG" id="gsh:117366442"/>
<name>A0A6P8S5U3_GEOSA</name>
<comment type="subcellular location">
    <subcellularLocation>
        <location evidence="1">Cell membrane</location>
        <topology evidence="1">Multi-pass membrane protein</topology>
    </subcellularLocation>
</comment>
<keyword evidence="4 9" id="KW-1133">Transmembrane helix</keyword>
<evidence type="ECO:0000256" key="1">
    <source>
        <dbReference type="ARBA" id="ARBA00004651"/>
    </source>
</evidence>
<dbReference type="InterPro" id="IPR000276">
    <property type="entry name" value="GPCR_Rhodpsn"/>
</dbReference>
<dbReference type="CTD" id="139760"/>
<keyword evidence="5" id="KW-0297">G-protein coupled receptor</keyword>
<dbReference type="OrthoDB" id="10011551at2759"/>
<dbReference type="PRINTS" id="PR00237">
    <property type="entry name" value="GPCRRHODOPSN"/>
</dbReference>
<evidence type="ECO:0000256" key="8">
    <source>
        <dbReference type="ARBA" id="ARBA00023224"/>
    </source>
</evidence>
<evidence type="ECO:0000256" key="7">
    <source>
        <dbReference type="ARBA" id="ARBA00023170"/>
    </source>
</evidence>
<protein>
    <submittedName>
        <fullName evidence="12">Glucose-dependent insulinotropic receptor</fullName>
    </submittedName>
</protein>
<evidence type="ECO:0000256" key="9">
    <source>
        <dbReference type="SAM" id="Phobius"/>
    </source>
</evidence>
<dbReference type="GeneID" id="117366442"/>
<feature type="transmembrane region" description="Helical" evidence="9">
    <location>
        <begin position="224"/>
        <end position="247"/>
    </location>
</feature>
<dbReference type="RefSeq" id="XP_033813670.1">
    <property type="nucleotide sequence ID" value="XM_033957779.1"/>
</dbReference>
<evidence type="ECO:0000313" key="11">
    <source>
        <dbReference type="Proteomes" id="UP000515159"/>
    </source>
</evidence>
<keyword evidence="7 12" id="KW-0675">Receptor</keyword>
<dbReference type="Gene3D" id="1.20.1070.10">
    <property type="entry name" value="Rhodopsin 7-helix transmembrane proteins"/>
    <property type="match status" value="1"/>
</dbReference>
<feature type="transmembrane region" description="Helical" evidence="9">
    <location>
        <begin position="40"/>
        <end position="58"/>
    </location>
</feature>
<dbReference type="GO" id="GO:0005886">
    <property type="term" value="C:plasma membrane"/>
    <property type="evidence" value="ECO:0007669"/>
    <property type="project" value="UniProtKB-SubCell"/>
</dbReference>
<sequence>MASLAYAVVHAVLSLLIPTANILVIVILIKVMKARQGNSYIFILNLAAADLLVGIMCIPESLDDLLDGDFDSSLTLCLLRLCFTITPSVGSILTLILISLDKYLAVSLPLYYLKIMTKRSVTALIAVLWLISFFIGHLPLILPSLQETNYQGLCGLFYAARKEYLYVLCFGVFLPALVTLISLHVSVGRIAYFHHRRLERTRVRNNVSWAHAFPFYHFKAARTALMVIVCFTLFWGPYYIAALVQAFCSSCNMLSILKDTLFILGETNSLLNPLIYTFYSQDIRRHLPQILSCKRKTVKPCLVSDIAVLQFANVRCSEPLVNGGETSLEGLSDDQLANNSDLISDILNHIKNTEEKDKRLKI</sequence>
<feature type="transmembrane region" description="Helical" evidence="9">
    <location>
        <begin position="165"/>
        <end position="192"/>
    </location>
</feature>
<keyword evidence="6 9" id="KW-0472">Membrane</keyword>
<feature type="transmembrane region" description="Helical" evidence="9">
    <location>
        <begin position="78"/>
        <end position="100"/>
    </location>
</feature>
<keyword evidence="8" id="KW-0807">Transducer</keyword>
<evidence type="ECO:0000313" key="12">
    <source>
        <dbReference type="RefSeq" id="XP_033813670.1"/>
    </source>
</evidence>
<dbReference type="PROSITE" id="PS50262">
    <property type="entry name" value="G_PROTEIN_RECEP_F1_2"/>
    <property type="match status" value="1"/>
</dbReference>
<feature type="domain" description="G-protein coupled receptors family 1 profile" evidence="10">
    <location>
        <begin position="20"/>
        <end position="276"/>
    </location>
</feature>
<proteinExistence type="predicted"/>
<evidence type="ECO:0000256" key="3">
    <source>
        <dbReference type="ARBA" id="ARBA00022692"/>
    </source>
</evidence>
<gene>
    <name evidence="12" type="primary">GPR119</name>
</gene>
<dbReference type="AlphaFoldDB" id="A0A6P8S5U3"/>
<dbReference type="Proteomes" id="UP000515159">
    <property type="component" value="Chromosome 9"/>
</dbReference>
<accession>A0A6P8S5U3</accession>
<keyword evidence="3 9" id="KW-0812">Transmembrane</keyword>
<dbReference type="FunCoup" id="A0A6P8S5U3">
    <property type="interactions" value="223"/>
</dbReference>
<dbReference type="Pfam" id="PF00001">
    <property type="entry name" value="7tm_1"/>
    <property type="match status" value="1"/>
</dbReference>
<evidence type="ECO:0000256" key="2">
    <source>
        <dbReference type="ARBA" id="ARBA00022475"/>
    </source>
</evidence>
<feature type="transmembrane region" description="Helical" evidence="9">
    <location>
        <begin position="121"/>
        <end position="145"/>
    </location>
</feature>
<dbReference type="InterPro" id="IPR017452">
    <property type="entry name" value="GPCR_Rhodpsn_7TM"/>
</dbReference>
<reference evidence="12" key="1">
    <citation type="submission" date="2025-08" db="UniProtKB">
        <authorList>
            <consortium name="RefSeq"/>
        </authorList>
    </citation>
    <scope>IDENTIFICATION</scope>
</reference>
<feature type="transmembrane region" description="Helical" evidence="9">
    <location>
        <begin position="6"/>
        <end position="28"/>
    </location>
</feature>
<dbReference type="InParanoid" id="A0A6P8S5U3"/>
<keyword evidence="2" id="KW-1003">Cell membrane</keyword>
<evidence type="ECO:0000256" key="4">
    <source>
        <dbReference type="ARBA" id="ARBA00022989"/>
    </source>
</evidence>
<organism evidence="11 12">
    <name type="scientific">Geotrypetes seraphini</name>
    <name type="common">Gaboon caecilian</name>
    <name type="synonym">Caecilia seraphini</name>
    <dbReference type="NCBI Taxonomy" id="260995"/>
    <lineage>
        <taxon>Eukaryota</taxon>
        <taxon>Metazoa</taxon>
        <taxon>Chordata</taxon>
        <taxon>Craniata</taxon>
        <taxon>Vertebrata</taxon>
        <taxon>Euteleostomi</taxon>
        <taxon>Amphibia</taxon>
        <taxon>Gymnophiona</taxon>
        <taxon>Geotrypetes</taxon>
    </lineage>
</organism>
<dbReference type="SUPFAM" id="SSF81321">
    <property type="entry name" value="Family A G protein-coupled receptor-like"/>
    <property type="match status" value="1"/>
</dbReference>
<dbReference type="GO" id="GO:0004930">
    <property type="term" value="F:G protein-coupled receptor activity"/>
    <property type="evidence" value="ECO:0007669"/>
    <property type="project" value="UniProtKB-KW"/>
</dbReference>
<evidence type="ECO:0000259" key="10">
    <source>
        <dbReference type="PROSITE" id="PS50262"/>
    </source>
</evidence>
<keyword evidence="11" id="KW-1185">Reference proteome</keyword>
<evidence type="ECO:0000256" key="6">
    <source>
        <dbReference type="ARBA" id="ARBA00023136"/>
    </source>
</evidence>
<dbReference type="PANTHER" id="PTHR22750">
    <property type="entry name" value="G-PROTEIN COUPLED RECEPTOR"/>
    <property type="match status" value="1"/>
</dbReference>
<evidence type="ECO:0000256" key="5">
    <source>
        <dbReference type="ARBA" id="ARBA00023040"/>
    </source>
</evidence>